<dbReference type="Proteomes" id="UP000184036">
    <property type="component" value="Unassembled WGS sequence"/>
</dbReference>
<sequence>MPQSLEKKLSCGQDIALFLMERYPNCKIIFISGFFNKIKLQNIINTVNPAGLIEKSDLTYDSIRLIFKKVLAGQVYRSEKINGTINEIKLSSSIFDGLNREIIVLIDKGITTKNIPNYIDLSLSAVHKRKSTIKELLNIPKGNDEDIVREARKMGLI</sequence>
<evidence type="ECO:0000313" key="1">
    <source>
        <dbReference type="EMBL" id="SHF89804.1"/>
    </source>
</evidence>
<keyword evidence="2" id="KW-1185">Reference proteome</keyword>
<keyword evidence="1" id="KW-0238">DNA-binding</keyword>
<accession>A0A1M5FE12</accession>
<name>A0A1M5FE12_9FLAO</name>
<dbReference type="STRING" id="271157.SAMN05444396_102328"/>
<dbReference type="EMBL" id="FQWE01000002">
    <property type="protein sequence ID" value="SHF89804.1"/>
    <property type="molecule type" value="Genomic_DNA"/>
</dbReference>
<evidence type="ECO:0000313" key="2">
    <source>
        <dbReference type="Proteomes" id="UP000184036"/>
    </source>
</evidence>
<proteinExistence type="predicted"/>
<dbReference type="AlphaFoldDB" id="A0A1M5FE12"/>
<gene>
    <name evidence="1" type="ORF">SAMN05444396_102328</name>
</gene>
<protein>
    <submittedName>
        <fullName evidence="1">DNA-binding response regulator, NarL/FixJ family, contains REC and HTH domains</fullName>
    </submittedName>
</protein>
<organism evidence="1 2">
    <name type="scientific">Flavobacterium segetis</name>
    <dbReference type="NCBI Taxonomy" id="271157"/>
    <lineage>
        <taxon>Bacteria</taxon>
        <taxon>Pseudomonadati</taxon>
        <taxon>Bacteroidota</taxon>
        <taxon>Flavobacteriia</taxon>
        <taxon>Flavobacteriales</taxon>
        <taxon>Flavobacteriaceae</taxon>
        <taxon>Flavobacterium</taxon>
    </lineage>
</organism>
<reference evidence="2" key="1">
    <citation type="submission" date="2016-11" db="EMBL/GenBank/DDBJ databases">
        <authorList>
            <person name="Varghese N."/>
            <person name="Submissions S."/>
        </authorList>
    </citation>
    <scope>NUCLEOTIDE SEQUENCE [LARGE SCALE GENOMIC DNA]</scope>
    <source>
        <strain evidence="2">DSM 19741</strain>
    </source>
</reference>
<dbReference type="GO" id="GO:0003677">
    <property type="term" value="F:DNA binding"/>
    <property type="evidence" value="ECO:0007669"/>
    <property type="project" value="UniProtKB-KW"/>
</dbReference>